<feature type="domain" description="Metallo-beta-lactamase" evidence="2">
    <location>
        <begin position="7"/>
        <end position="174"/>
    </location>
</feature>
<dbReference type="InterPro" id="IPR050114">
    <property type="entry name" value="UPF0173_UPF0282_UlaG_hydrolase"/>
</dbReference>
<dbReference type="Pfam" id="PF13483">
    <property type="entry name" value="Lactamase_B_3"/>
    <property type="match status" value="1"/>
</dbReference>
<evidence type="ECO:0000313" key="4">
    <source>
        <dbReference type="Proteomes" id="UP000676967"/>
    </source>
</evidence>
<evidence type="ECO:0000259" key="2">
    <source>
        <dbReference type="SMART" id="SM00849"/>
    </source>
</evidence>
<gene>
    <name evidence="3" type="ORF">Aiant_38610</name>
</gene>
<dbReference type="EMBL" id="AP023356">
    <property type="protein sequence ID" value="BCJ43204.1"/>
    <property type="molecule type" value="Genomic_DNA"/>
</dbReference>
<dbReference type="PANTHER" id="PTHR43546:SF3">
    <property type="entry name" value="UPF0173 METAL-DEPENDENT HYDROLASE MJ1163"/>
    <property type="match status" value="1"/>
</dbReference>
<feature type="region of interest" description="Disordered" evidence="1">
    <location>
        <begin position="192"/>
        <end position="221"/>
    </location>
</feature>
<keyword evidence="4" id="KW-1185">Reference proteome</keyword>
<proteinExistence type="predicted"/>
<protein>
    <submittedName>
        <fullName evidence="3">MBL fold metallo-hydrolase</fullName>
    </submittedName>
</protein>
<name>A0ABM7LVA7_9ACTN</name>
<dbReference type="RefSeq" id="WP_189328219.1">
    <property type="nucleotide sequence ID" value="NZ_AP023356.1"/>
</dbReference>
<accession>A0ABM7LVA7</accession>
<dbReference type="PANTHER" id="PTHR43546">
    <property type="entry name" value="UPF0173 METAL-DEPENDENT HYDROLASE MJ1163-RELATED"/>
    <property type="match status" value="1"/>
</dbReference>
<sequence>MELTKFGHACVRLERDGRRLVIDPGGLTAEDALAGADGVLITHEHFDHFSPEKLAAALAANPALEVWTNESVARAFDGDPSRVHVVGEGDAFTANGFEVRAYGRWHAELHPDIPRVPNVGFLIDESVFHPGDALTVPDVPVTTLLIPVHGPWSRVADLIDWVREVKPEQSVGVHDGALNSLGATMLGNFLGTEGPAPTGAPYTQLTPGQTLRPRGRRGTPS</sequence>
<dbReference type="SMART" id="SM00849">
    <property type="entry name" value="Lactamase_B"/>
    <property type="match status" value="1"/>
</dbReference>
<dbReference type="Proteomes" id="UP000676967">
    <property type="component" value="Chromosome"/>
</dbReference>
<evidence type="ECO:0000256" key="1">
    <source>
        <dbReference type="SAM" id="MobiDB-lite"/>
    </source>
</evidence>
<organism evidence="3 4">
    <name type="scientific">Actinoplanes ianthinogenes</name>
    <dbReference type="NCBI Taxonomy" id="122358"/>
    <lineage>
        <taxon>Bacteria</taxon>
        <taxon>Bacillati</taxon>
        <taxon>Actinomycetota</taxon>
        <taxon>Actinomycetes</taxon>
        <taxon>Micromonosporales</taxon>
        <taxon>Micromonosporaceae</taxon>
        <taxon>Actinoplanes</taxon>
    </lineage>
</organism>
<dbReference type="Gene3D" id="3.60.15.10">
    <property type="entry name" value="Ribonuclease Z/Hydroxyacylglutathione hydrolase-like"/>
    <property type="match status" value="1"/>
</dbReference>
<dbReference type="CDD" id="cd06262">
    <property type="entry name" value="metallo-hydrolase-like_MBL-fold"/>
    <property type="match status" value="1"/>
</dbReference>
<dbReference type="InterPro" id="IPR001279">
    <property type="entry name" value="Metallo-B-lactamas"/>
</dbReference>
<evidence type="ECO:0000313" key="3">
    <source>
        <dbReference type="EMBL" id="BCJ43204.1"/>
    </source>
</evidence>
<reference evidence="3 4" key="1">
    <citation type="submission" date="2020-08" db="EMBL/GenBank/DDBJ databases">
        <title>Whole genome shotgun sequence of Actinoplanes ianthinogenes NBRC 13996.</title>
        <authorList>
            <person name="Komaki H."/>
            <person name="Tamura T."/>
        </authorList>
    </citation>
    <scope>NUCLEOTIDE SEQUENCE [LARGE SCALE GENOMIC DNA]</scope>
    <source>
        <strain evidence="3 4">NBRC 13996</strain>
    </source>
</reference>
<dbReference type="InterPro" id="IPR036866">
    <property type="entry name" value="RibonucZ/Hydroxyglut_hydro"/>
</dbReference>
<dbReference type="SUPFAM" id="SSF56281">
    <property type="entry name" value="Metallo-hydrolase/oxidoreductase"/>
    <property type="match status" value="1"/>
</dbReference>